<dbReference type="InterPro" id="IPR011250">
    <property type="entry name" value="OMP/PagP_B-barrel"/>
</dbReference>
<sequence>MSLSQEEQFNEEWRGLFENAEESPSEELWDSIVRRLDEEESEPILPLWPRVRPWVYGVAATFITLLVGWWATRSIEDAGFNRPVAGQTQTENLAGKTGSADNRKPATATGEPTGVKAETGGNATENLAANGRRTSEKTKPETPEDSELEQSETATTIDHLIKDQSALALNRKAPRASAPPAQRPSLATDRIAQLDRTSRKTALKNRVEKSEPLALTTRSDQQQPTRETEPAIQPADSRLAYEASYIKNRIVATKKPAPISRIVWYRAPEIAIEPQEKGRAKKEYWAAVTATPMSFNPMTSIHSNLNQAYLAYNAVQQASRLPNTPSLQNQSQISMAWQASSGVKFSKHWSVEAGLQYLNGRSQARNNASVMNSFTNQTENMLVNAIRNSSPTVAKDAIPQAGNSLLPSGLDKNNMSNSSYLTVIPSDQLVSNNFQYLQLPVQLGYHILPEHKISYSVLGGLMANVFLKNTINGSLEVNAGDQVYRPLAMAGTAGLRINYHPTHHWSGSLTGSYQQSLQSGTQSDTQLQVRPQALGVGFGLNYHF</sequence>
<keyword evidence="4" id="KW-1185">Reference proteome</keyword>
<evidence type="ECO:0000256" key="1">
    <source>
        <dbReference type="SAM" id="MobiDB-lite"/>
    </source>
</evidence>
<protein>
    <recommendedName>
        <fullName evidence="2">Outer membrane protein beta-barrel domain-containing protein</fullName>
    </recommendedName>
</protein>
<feature type="compositionally biased region" description="Polar residues" evidence="1">
    <location>
        <begin position="216"/>
        <end position="225"/>
    </location>
</feature>
<feature type="domain" description="Outer membrane protein beta-barrel" evidence="2">
    <location>
        <begin position="325"/>
        <end position="517"/>
    </location>
</feature>
<evidence type="ECO:0000259" key="2">
    <source>
        <dbReference type="Pfam" id="PF13568"/>
    </source>
</evidence>
<dbReference type="EMBL" id="JBHSMA010000004">
    <property type="protein sequence ID" value="MFC5410933.1"/>
    <property type="molecule type" value="Genomic_DNA"/>
</dbReference>
<dbReference type="SUPFAM" id="SSF56925">
    <property type="entry name" value="OMPA-like"/>
    <property type="match status" value="1"/>
</dbReference>
<feature type="region of interest" description="Disordered" evidence="1">
    <location>
        <begin position="1"/>
        <end position="27"/>
    </location>
</feature>
<dbReference type="InterPro" id="IPR025665">
    <property type="entry name" value="Beta-barrel_OMP_2"/>
</dbReference>
<feature type="region of interest" description="Disordered" evidence="1">
    <location>
        <begin position="169"/>
        <end position="235"/>
    </location>
</feature>
<organism evidence="3 4">
    <name type="scientific">Larkinella bovis</name>
    <dbReference type="NCBI Taxonomy" id="683041"/>
    <lineage>
        <taxon>Bacteria</taxon>
        <taxon>Pseudomonadati</taxon>
        <taxon>Bacteroidota</taxon>
        <taxon>Cytophagia</taxon>
        <taxon>Cytophagales</taxon>
        <taxon>Spirosomataceae</taxon>
        <taxon>Larkinella</taxon>
    </lineage>
</organism>
<evidence type="ECO:0000313" key="4">
    <source>
        <dbReference type="Proteomes" id="UP001596106"/>
    </source>
</evidence>
<evidence type="ECO:0000313" key="3">
    <source>
        <dbReference type="EMBL" id="MFC5410933.1"/>
    </source>
</evidence>
<dbReference type="Proteomes" id="UP001596106">
    <property type="component" value="Unassembled WGS sequence"/>
</dbReference>
<gene>
    <name evidence="3" type="ORF">ACFPMF_16555</name>
</gene>
<accession>A0ABW0IDY4</accession>
<name>A0ABW0IDY4_9BACT</name>
<dbReference type="RefSeq" id="WP_379847148.1">
    <property type="nucleotide sequence ID" value="NZ_JBHSMA010000004.1"/>
</dbReference>
<dbReference type="Pfam" id="PF13568">
    <property type="entry name" value="OMP_b-brl_2"/>
    <property type="match status" value="1"/>
</dbReference>
<dbReference type="Gene3D" id="2.40.160.20">
    <property type="match status" value="1"/>
</dbReference>
<reference evidence="4" key="1">
    <citation type="journal article" date="2019" name="Int. J. Syst. Evol. Microbiol.">
        <title>The Global Catalogue of Microorganisms (GCM) 10K type strain sequencing project: providing services to taxonomists for standard genome sequencing and annotation.</title>
        <authorList>
            <consortium name="The Broad Institute Genomics Platform"/>
            <consortium name="The Broad Institute Genome Sequencing Center for Infectious Disease"/>
            <person name="Wu L."/>
            <person name="Ma J."/>
        </authorList>
    </citation>
    <scope>NUCLEOTIDE SEQUENCE [LARGE SCALE GENOMIC DNA]</scope>
    <source>
        <strain evidence="4">CCUG 55250</strain>
    </source>
</reference>
<proteinExistence type="predicted"/>
<comment type="caution">
    <text evidence="3">The sequence shown here is derived from an EMBL/GenBank/DDBJ whole genome shotgun (WGS) entry which is preliminary data.</text>
</comment>
<feature type="region of interest" description="Disordered" evidence="1">
    <location>
        <begin position="87"/>
        <end position="152"/>
    </location>
</feature>
<feature type="compositionally biased region" description="Basic and acidic residues" evidence="1">
    <location>
        <begin position="133"/>
        <end position="142"/>
    </location>
</feature>
<feature type="compositionally biased region" description="Low complexity" evidence="1">
    <location>
        <begin position="175"/>
        <end position="185"/>
    </location>
</feature>